<accession>A0A5J5GMS7</accession>
<dbReference type="InterPro" id="IPR011989">
    <property type="entry name" value="ARM-like"/>
</dbReference>
<dbReference type="RefSeq" id="WP_150444973.1">
    <property type="nucleotide sequence ID" value="NZ_VYQE01000002.1"/>
</dbReference>
<sequence>MERSGVSTTGLVILGLIGIDAFLIALILSWHLPVLLGLVLSEYAAVVALLLHRQVEPEERNVRLVCGILWLSLGPLGVLASFLLLLLSFRTPLADDEREAWYRELSGRDVGHRKRPVQSGVDATSRAAPGSARTLAEVLAGGNRPERLDALLTIARRGGNESIELVRVALDDTDPMIRSQAASLAVRLRAKNNGDSGRLQSGTIPSTDSN</sequence>
<protein>
    <recommendedName>
        <fullName evidence="4">HEAT repeat domain-containing protein</fullName>
    </recommendedName>
</protein>
<feature type="transmembrane region" description="Helical" evidence="1">
    <location>
        <begin position="64"/>
        <end position="89"/>
    </location>
</feature>
<name>A0A5J5GMS7_9RHOB</name>
<dbReference type="EMBL" id="VYQE01000002">
    <property type="protein sequence ID" value="KAA9009440.1"/>
    <property type="molecule type" value="Genomic_DNA"/>
</dbReference>
<comment type="caution">
    <text evidence="2">The sequence shown here is derived from an EMBL/GenBank/DDBJ whole genome shotgun (WGS) entry which is preliminary data.</text>
</comment>
<dbReference type="Proteomes" id="UP000326554">
    <property type="component" value="Unassembled WGS sequence"/>
</dbReference>
<evidence type="ECO:0008006" key="4">
    <source>
        <dbReference type="Google" id="ProtNLM"/>
    </source>
</evidence>
<keyword evidence="1" id="KW-1133">Transmembrane helix</keyword>
<evidence type="ECO:0000256" key="1">
    <source>
        <dbReference type="SAM" id="Phobius"/>
    </source>
</evidence>
<keyword evidence="1" id="KW-0472">Membrane</keyword>
<feature type="transmembrane region" description="Helical" evidence="1">
    <location>
        <begin position="7"/>
        <end position="28"/>
    </location>
</feature>
<dbReference type="AlphaFoldDB" id="A0A5J5GMS7"/>
<evidence type="ECO:0000313" key="3">
    <source>
        <dbReference type="Proteomes" id="UP000326554"/>
    </source>
</evidence>
<keyword evidence="3" id="KW-1185">Reference proteome</keyword>
<feature type="transmembrane region" description="Helical" evidence="1">
    <location>
        <begin position="34"/>
        <end position="52"/>
    </location>
</feature>
<dbReference type="Gene3D" id="1.25.10.10">
    <property type="entry name" value="Leucine-rich Repeat Variant"/>
    <property type="match status" value="1"/>
</dbReference>
<reference evidence="2 3" key="1">
    <citation type="submission" date="2019-09" db="EMBL/GenBank/DDBJ databases">
        <authorList>
            <person name="Park J.-S."/>
            <person name="Choi H.-J."/>
        </authorList>
    </citation>
    <scope>NUCLEOTIDE SEQUENCE [LARGE SCALE GENOMIC DNA]</scope>
    <source>
        <strain evidence="2 3">176SS1-4</strain>
    </source>
</reference>
<evidence type="ECO:0000313" key="2">
    <source>
        <dbReference type="EMBL" id="KAA9009440.1"/>
    </source>
</evidence>
<proteinExistence type="predicted"/>
<keyword evidence="1" id="KW-0812">Transmembrane</keyword>
<organism evidence="2 3">
    <name type="scientific">Histidinibacterium aquaticum</name>
    <dbReference type="NCBI Taxonomy" id="2613962"/>
    <lineage>
        <taxon>Bacteria</taxon>
        <taxon>Pseudomonadati</taxon>
        <taxon>Pseudomonadota</taxon>
        <taxon>Alphaproteobacteria</taxon>
        <taxon>Rhodobacterales</taxon>
        <taxon>Paracoccaceae</taxon>
        <taxon>Histidinibacterium</taxon>
    </lineage>
</organism>
<gene>
    <name evidence="2" type="ORF">F3S47_09365</name>
</gene>